<dbReference type="EMBL" id="CP017704">
    <property type="protein sequence ID" value="ASS94047.1"/>
    <property type="molecule type" value="Genomic_DNA"/>
</dbReference>
<gene>
    <name evidence="1" type="ORF">BS1321_08840</name>
</gene>
<dbReference type="OrthoDB" id="4868247at2"/>
<dbReference type="Pfam" id="PF14345">
    <property type="entry name" value="GDYXXLXY"/>
    <property type="match status" value="1"/>
</dbReference>
<dbReference type="Proteomes" id="UP000214618">
    <property type="component" value="Chromosome"/>
</dbReference>
<organism evidence="1 2">
    <name type="scientific">Peribacillus simplex NBRC 15720 = DSM 1321</name>
    <dbReference type="NCBI Taxonomy" id="1349754"/>
    <lineage>
        <taxon>Bacteria</taxon>
        <taxon>Bacillati</taxon>
        <taxon>Bacillota</taxon>
        <taxon>Bacilli</taxon>
        <taxon>Bacillales</taxon>
        <taxon>Bacillaceae</taxon>
        <taxon>Peribacillus</taxon>
    </lineage>
</organism>
<evidence type="ECO:0008006" key="3">
    <source>
        <dbReference type="Google" id="ProtNLM"/>
    </source>
</evidence>
<reference evidence="1 2" key="1">
    <citation type="submission" date="2016-10" db="EMBL/GenBank/DDBJ databases">
        <title>The whole genome sequencing and assembly of Bacillus simplex DSM 1321 strain.</title>
        <authorList>
            <person name="Park M.-K."/>
            <person name="Lee Y.-J."/>
            <person name="Yi H."/>
            <person name="Bahn Y.-S."/>
            <person name="Kim J.F."/>
            <person name="Lee D.-W."/>
        </authorList>
    </citation>
    <scope>NUCLEOTIDE SEQUENCE [LARGE SCALE GENOMIC DNA]</scope>
    <source>
        <strain evidence="1 2">DSM 1321</strain>
    </source>
</reference>
<evidence type="ECO:0000313" key="2">
    <source>
        <dbReference type="Proteomes" id="UP000214618"/>
    </source>
</evidence>
<name>A0A223EFN0_9BACI</name>
<dbReference type="GeneID" id="56472840"/>
<proteinExistence type="predicted"/>
<accession>A0A223EFN0</accession>
<sequence length="178" mass="20153">MSNPSFRPLIVFSIPVLILLVLAIPPVWTTMTGDVIKIKTAPVDPTDLFRGSYVALKYEIESVKPSQVDDSIKTEFNTRNMGDYKKVYVRLKQNTDGLYDVEYVTKEKPTKGVYLKGELEIPYELQNTETIQIRYGLDNYFASEEKAKEMEKDALANPSVAVVKVRNGNVVLTDIIIE</sequence>
<dbReference type="RefSeq" id="WP_063234791.1">
    <property type="nucleotide sequence ID" value="NZ_BCVO01000017.1"/>
</dbReference>
<protein>
    <recommendedName>
        <fullName evidence="3">Cytochrome oxidase subunit II transmembrane region profile domain-containing protein</fullName>
    </recommendedName>
</protein>
<dbReference type="AlphaFoldDB" id="A0A223EFN0"/>
<dbReference type="InterPro" id="IPR025833">
    <property type="entry name" value="GDYXXLXY"/>
</dbReference>
<evidence type="ECO:0000313" key="1">
    <source>
        <dbReference type="EMBL" id="ASS94047.1"/>
    </source>
</evidence>